<sequence length="381" mass="43168">MQTKMTSSMMHQADQNHVDVKGEHPANHLHRNSPDHSESYRSNVRLQPVIVNSTSPPGHTLANRVIRTSHVHHLVTLPSVTSLQKTSVSPSKHLPPVVKSMSPTHDVSHEFLKRTREGRGFHEQRGSCDESEGRGLHEGRGLQEGRFLQEQQVKAARRRELARRHLSNSLQGARTVLPVLRRTQSFSVPVYQNSVSRTHPHQPKRETVSLGPRKPAHDMENSIHLTRRHSLREDHANINKESPHPLSLSLPHPSPGNVSLAALVHELNATMHYPSSPSRRHSGGFSDNDDTVFNFDDENGLDPDLCLRLTGKDTCSMVNRALTPALRKLNRRKVSSRVRTQQWVNQIEAEERCKERTRKLTESDSFKNKPPQVALIFEQEI</sequence>
<feature type="compositionally biased region" description="Basic and acidic residues" evidence="1">
    <location>
        <begin position="119"/>
        <end position="143"/>
    </location>
</feature>
<dbReference type="EMBL" id="JBAMIC010000003">
    <property type="protein sequence ID" value="KAK7109791.1"/>
    <property type="molecule type" value="Genomic_DNA"/>
</dbReference>
<evidence type="ECO:0000313" key="2">
    <source>
        <dbReference type="EMBL" id="KAK7109791.1"/>
    </source>
</evidence>
<dbReference type="AlphaFoldDB" id="A0AAN9BRC7"/>
<dbReference type="Proteomes" id="UP001374579">
    <property type="component" value="Unassembled WGS sequence"/>
</dbReference>
<evidence type="ECO:0000313" key="3">
    <source>
        <dbReference type="Proteomes" id="UP001374579"/>
    </source>
</evidence>
<gene>
    <name evidence="2" type="ORF">V1264_013775</name>
</gene>
<comment type="caution">
    <text evidence="2">The sequence shown here is derived from an EMBL/GenBank/DDBJ whole genome shotgun (WGS) entry which is preliminary data.</text>
</comment>
<proteinExistence type="predicted"/>
<keyword evidence="3" id="KW-1185">Reference proteome</keyword>
<reference evidence="2 3" key="1">
    <citation type="submission" date="2024-02" db="EMBL/GenBank/DDBJ databases">
        <title>Chromosome-scale genome assembly of the rough periwinkle Littorina saxatilis.</title>
        <authorList>
            <person name="De Jode A."/>
            <person name="Faria R."/>
            <person name="Formenti G."/>
            <person name="Sims Y."/>
            <person name="Smith T.P."/>
            <person name="Tracey A."/>
            <person name="Wood J.M.D."/>
            <person name="Zagrodzka Z.B."/>
            <person name="Johannesson K."/>
            <person name="Butlin R.K."/>
            <person name="Leder E.H."/>
        </authorList>
    </citation>
    <scope>NUCLEOTIDE SEQUENCE [LARGE SCALE GENOMIC DNA]</scope>
    <source>
        <strain evidence="2">Snail1</strain>
        <tissue evidence="2">Muscle</tissue>
    </source>
</reference>
<feature type="region of interest" description="Disordered" evidence="1">
    <location>
        <begin position="86"/>
        <end position="106"/>
    </location>
</feature>
<evidence type="ECO:0000256" key="1">
    <source>
        <dbReference type="SAM" id="MobiDB-lite"/>
    </source>
</evidence>
<accession>A0AAN9BRC7</accession>
<feature type="region of interest" description="Disordered" evidence="1">
    <location>
        <begin position="119"/>
        <end position="151"/>
    </location>
</feature>
<name>A0AAN9BRC7_9CAEN</name>
<protein>
    <submittedName>
        <fullName evidence="2">Uncharacterized protein</fullName>
    </submittedName>
</protein>
<feature type="region of interest" description="Disordered" evidence="1">
    <location>
        <begin position="193"/>
        <end position="217"/>
    </location>
</feature>
<organism evidence="2 3">
    <name type="scientific">Littorina saxatilis</name>
    <dbReference type="NCBI Taxonomy" id="31220"/>
    <lineage>
        <taxon>Eukaryota</taxon>
        <taxon>Metazoa</taxon>
        <taxon>Spiralia</taxon>
        <taxon>Lophotrochozoa</taxon>
        <taxon>Mollusca</taxon>
        <taxon>Gastropoda</taxon>
        <taxon>Caenogastropoda</taxon>
        <taxon>Littorinimorpha</taxon>
        <taxon>Littorinoidea</taxon>
        <taxon>Littorinidae</taxon>
        <taxon>Littorina</taxon>
    </lineage>
</organism>